<feature type="signal peptide" evidence="1">
    <location>
        <begin position="1"/>
        <end position="28"/>
    </location>
</feature>
<proteinExistence type="predicted"/>
<dbReference type="InterPro" id="IPR032710">
    <property type="entry name" value="NTF2-like_dom_sf"/>
</dbReference>
<evidence type="ECO:0000313" key="3">
    <source>
        <dbReference type="Proteomes" id="UP001597261"/>
    </source>
</evidence>
<name>A0ABW4IPW5_9ACTN</name>
<keyword evidence="1" id="KW-0732">Signal</keyword>
<dbReference type="Proteomes" id="UP001597261">
    <property type="component" value="Unassembled WGS sequence"/>
</dbReference>
<accession>A0ABW4IPW5</accession>
<reference evidence="3" key="1">
    <citation type="journal article" date="2019" name="Int. J. Syst. Evol. Microbiol.">
        <title>The Global Catalogue of Microorganisms (GCM) 10K type strain sequencing project: providing services to taxonomists for standard genome sequencing and annotation.</title>
        <authorList>
            <consortium name="The Broad Institute Genomics Platform"/>
            <consortium name="The Broad Institute Genome Sequencing Center for Infectious Disease"/>
            <person name="Wu L."/>
            <person name="Ma J."/>
        </authorList>
    </citation>
    <scope>NUCLEOTIDE SEQUENCE [LARGE SCALE GENOMIC DNA]</scope>
    <source>
        <strain evidence="3">CGMCC 1.12470</strain>
    </source>
</reference>
<comment type="caution">
    <text evidence="2">The sequence shown here is derived from an EMBL/GenBank/DDBJ whole genome shotgun (WGS) entry which is preliminary data.</text>
</comment>
<evidence type="ECO:0008006" key="4">
    <source>
        <dbReference type="Google" id="ProtNLM"/>
    </source>
</evidence>
<sequence>MAGRGRGRGAAAACVLLLAGLAGCGAPAAPDTQTAAVQRLLDRRATAVLHRDRPGFLATEAPTGDAAGRPAAGAAGFDNLRALPLAAWSYRLTALHRTGDRATADAELRYRVEGYDRAPVTTARALRLVRTGGRWYISSDAPAPRAAGQLWEQGVVEVVRGTHSLVLGVGQPRRVLRGYARLADRAVPAVTGAWGTHWPGRVVVVVPRSLEAMAELLGAPASGYRGIAAVTTGEAGGTGRAPADRIVVNPDAYAMLGGSGRQIVLSHETTHVATRAATTAATPLWLSEGYADWVGYRGDSRTPAQVAPELDRSVARGRVPATLPADADFAFSGDAGRLAQAYEGGWMACRLIADRWGAARLNDFYRAVGAHRRREGAVEAALKGVLGTTPEVFTRQWRAYLKAHLG</sequence>
<feature type="chain" id="PRO_5047541470" description="Lipoprotein" evidence="1">
    <location>
        <begin position="29"/>
        <end position="406"/>
    </location>
</feature>
<organism evidence="2 3">
    <name type="scientific">Streptomyces caeni</name>
    <dbReference type="NCBI Taxonomy" id="2307231"/>
    <lineage>
        <taxon>Bacteria</taxon>
        <taxon>Bacillati</taxon>
        <taxon>Actinomycetota</taxon>
        <taxon>Actinomycetes</taxon>
        <taxon>Kitasatosporales</taxon>
        <taxon>Streptomycetaceae</taxon>
        <taxon>Streptomyces</taxon>
    </lineage>
</organism>
<evidence type="ECO:0000256" key="1">
    <source>
        <dbReference type="SAM" id="SignalP"/>
    </source>
</evidence>
<keyword evidence="3" id="KW-1185">Reference proteome</keyword>
<evidence type="ECO:0000313" key="2">
    <source>
        <dbReference type="EMBL" id="MFD1658539.1"/>
    </source>
</evidence>
<dbReference type="RefSeq" id="WP_381080757.1">
    <property type="nucleotide sequence ID" value="NZ_JBHUDX010000024.1"/>
</dbReference>
<dbReference type="EMBL" id="JBHUDX010000024">
    <property type="protein sequence ID" value="MFD1658539.1"/>
    <property type="molecule type" value="Genomic_DNA"/>
</dbReference>
<dbReference type="PROSITE" id="PS51257">
    <property type="entry name" value="PROKAR_LIPOPROTEIN"/>
    <property type="match status" value="1"/>
</dbReference>
<protein>
    <recommendedName>
        <fullName evidence="4">Lipoprotein</fullName>
    </recommendedName>
</protein>
<gene>
    <name evidence="2" type="ORF">ACFSL4_10030</name>
</gene>
<dbReference type="SUPFAM" id="SSF54427">
    <property type="entry name" value="NTF2-like"/>
    <property type="match status" value="1"/>
</dbReference>